<protein>
    <recommendedName>
        <fullName evidence="1">Fungal lipase-type domain-containing protein</fullName>
    </recommendedName>
</protein>
<accession>A0A9W7G7K9</accession>
<dbReference type="Pfam" id="PF01764">
    <property type="entry name" value="Lipase_3"/>
    <property type="match status" value="1"/>
</dbReference>
<dbReference type="PANTHER" id="PTHR47759">
    <property type="entry name" value="OS04G0509100 PROTEIN"/>
    <property type="match status" value="1"/>
</dbReference>
<dbReference type="EMBL" id="BRYA01000963">
    <property type="protein sequence ID" value="GMI36580.1"/>
    <property type="molecule type" value="Genomic_DNA"/>
</dbReference>
<reference evidence="3" key="1">
    <citation type="journal article" date="2023" name="Commun. Biol.">
        <title>Genome analysis of Parmales, the sister group of diatoms, reveals the evolutionary specialization of diatoms from phago-mixotrophs to photoautotrophs.</title>
        <authorList>
            <person name="Ban H."/>
            <person name="Sato S."/>
            <person name="Yoshikawa S."/>
            <person name="Yamada K."/>
            <person name="Nakamura Y."/>
            <person name="Ichinomiya M."/>
            <person name="Sato N."/>
            <person name="Blanc-Mathieu R."/>
            <person name="Endo H."/>
            <person name="Kuwata A."/>
            <person name="Ogata H."/>
        </authorList>
    </citation>
    <scope>NUCLEOTIDE SEQUENCE [LARGE SCALE GENOMIC DNA]</scope>
</reference>
<dbReference type="GO" id="GO:0006629">
    <property type="term" value="P:lipid metabolic process"/>
    <property type="evidence" value="ECO:0007669"/>
    <property type="project" value="InterPro"/>
</dbReference>
<dbReference type="Proteomes" id="UP001165065">
    <property type="component" value="Unassembled WGS sequence"/>
</dbReference>
<dbReference type="SUPFAM" id="SSF53474">
    <property type="entry name" value="alpha/beta-Hydrolases"/>
    <property type="match status" value="1"/>
</dbReference>
<gene>
    <name evidence="2" type="ORF">TrCOL_g966</name>
</gene>
<feature type="domain" description="Fungal lipase-type" evidence="1">
    <location>
        <begin position="3"/>
        <end position="70"/>
    </location>
</feature>
<sequence length="228" mass="24509">MRLKEKKVERFGKLVMYTYGAPRVGNENFCSAFDSLLTECHSVEGGGVRPKIDSAWRVVNGRDVVARLPRTINAAVFGRVGYDHCGKTALVSPLEVEEKLWLEDVSDEGSCPVRDGVVLTSPLGKGNVLGDVWGAVEEGAGKAEGVEEKLKGIIDGVTGRIGEVKSVLELASIVGIDSSYAQREVAMLESVVSGEAITHHMEGEYHLALGRLTGRRGRIEEKKEGGGS</sequence>
<proteinExistence type="predicted"/>
<evidence type="ECO:0000259" key="1">
    <source>
        <dbReference type="Pfam" id="PF01764"/>
    </source>
</evidence>
<evidence type="ECO:0000313" key="3">
    <source>
        <dbReference type="Proteomes" id="UP001165065"/>
    </source>
</evidence>
<comment type="caution">
    <text evidence="2">The sequence shown here is derived from an EMBL/GenBank/DDBJ whole genome shotgun (WGS) entry which is preliminary data.</text>
</comment>
<keyword evidence="3" id="KW-1185">Reference proteome</keyword>
<organism evidence="2 3">
    <name type="scientific">Triparma columacea</name>
    <dbReference type="NCBI Taxonomy" id="722753"/>
    <lineage>
        <taxon>Eukaryota</taxon>
        <taxon>Sar</taxon>
        <taxon>Stramenopiles</taxon>
        <taxon>Ochrophyta</taxon>
        <taxon>Bolidophyceae</taxon>
        <taxon>Parmales</taxon>
        <taxon>Triparmaceae</taxon>
        <taxon>Triparma</taxon>
    </lineage>
</organism>
<dbReference type="PANTHER" id="PTHR47759:SF2">
    <property type="entry name" value="TRIGLYCERIDE LIPASE"/>
    <property type="match status" value="1"/>
</dbReference>
<dbReference type="InterPro" id="IPR029058">
    <property type="entry name" value="AB_hydrolase_fold"/>
</dbReference>
<dbReference type="OrthoDB" id="194358at2759"/>
<dbReference type="Gene3D" id="3.40.50.1820">
    <property type="entry name" value="alpha/beta hydrolase"/>
    <property type="match status" value="1"/>
</dbReference>
<dbReference type="InterPro" id="IPR002921">
    <property type="entry name" value="Fungal_lipase-type"/>
</dbReference>
<evidence type="ECO:0000313" key="2">
    <source>
        <dbReference type="EMBL" id="GMI36580.1"/>
    </source>
</evidence>
<dbReference type="AlphaFoldDB" id="A0A9W7G7K9"/>
<name>A0A9W7G7K9_9STRA</name>